<gene>
    <name evidence="10" type="ORF">NZD86_21510</name>
</gene>
<feature type="domain" description="Peptidase M14" evidence="9">
    <location>
        <begin position="192"/>
        <end position="503"/>
    </location>
</feature>
<evidence type="ECO:0000256" key="1">
    <source>
        <dbReference type="ARBA" id="ARBA00001947"/>
    </source>
</evidence>
<protein>
    <submittedName>
        <fullName evidence="10">M14 family zinc carboxypeptidase</fullName>
    </submittedName>
</protein>
<dbReference type="Proteomes" id="UP001164803">
    <property type="component" value="Chromosome"/>
</dbReference>
<name>A0ABY6Z355_9BACL</name>
<dbReference type="RefSeq" id="WP_268044095.1">
    <property type="nucleotide sequence ID" value="NZ_CP104064.1"/>
</dbReference>
<keyword evidence="5" id="KW-0862">Zinc</keyword>
<comment type="cofactor">
    <cofactor evidence="1">
        <name>Zn(2+)</name>
        <dbReference type="ChEBI" id="CHEBI:29105"/>
    </cofactor>
</comment>
<evidence type="ECO:0000256" key="6">
    <source>
        <dbReference type="ARBA" id="ARBA00023049"/>
    </source>
</evidence>
<dbReference type="SMART" id="SM00631">
    <property type="entry name" value="Zn_pept"/>
    <property type="match status" value="1"/>
</dbReference>
<dbReference type="PANTHER" id="PTHR11705">
    <property type="entry name" value="PROTEASE FAMILY M14 CARBOXYPEPTIDASE A,B"/>
    <property type="match status" value="1"/>
</dbReference>
<dbReference type="SUPFAM" id="SSF53187">
    <property type="entry name" value="Zn-dependent exopeptidases"/>
    <property type="match status" value="1"/>
</dbReference>
<dbReference type="GO" id="GO:0004180">
    <property type="term" value="F:carboxypeptidase activity"/>
    <property type="evidence" value="ECO:0007669"/>
    <property type="project" value="UniProtKB-KW"/>
</dbReference>
<dbReference type="Gene3D" id="3.40.630.10">
    <property type="entry name" value="Zn peptidases"/>
    <property type="match status" value="1"/>
</dbReference>
<comment type="similarity">
    <text evidence="2 7">Belongs to the peptidase M14 family.</text>
</comment>
<evidence type="ECO:0000256" key="7">
    <source>
        <dbReference type="PROSITE-ProRule" id="PRU01379"/>
    </source>
</evidence>
<evidence type="ECO:0000256" key="2">
    <source>
        <dbReference type="ARBA" id="ARBA00005988"/>
    </source>
</evidence>
<feature type="signal peptide" evidence="8">
    <location>
        <begin position="1"/>
        <end position="26"/>
    </location>
</feature>
<evidence type="ECO:0000313" key="10">
    <source>
        <dbReference type="EMBL" id="WAH36719.1"/>
    </source>
</evidence>
<evidence type="ECO:0000259" key="9">
    <source>
        <dbReference type="PROSITE" id="PS52035"/>
    </source>
</evidence>
<evidence type="ECO:0000256" key="4">
    <source>
        <dbReference type="ARBA" id="ARBA00022801"/>
    </source>
</evidence>
<keyword evidence="8" id="KW-0732">Signal</keyword>
<keyword evidence="4" id="KW-0378">Hydrolase</keyword>
<keyword evidence="10" id="KW-0121">Carboxypeptidase</keyword>
<reference evidence="10" key="1">
    <citation type="submission" date="2022-08" db="EMBL/GenBank/DDBJ databases">
        <title>Alicyclobacillus dauci DSM2870, complete genome.</title>
        <authorList>
            <person name="Wang Q."/>
            <person name="Cai R."/>
            <person name="Wang Z."/>
        </authorList>
    </citation>
    <scope>NUCLEOTIDE SEQUENCE</scope>
    <source>
        <strain evidence="10">DSM 28700</strain>
    </source>
</reference>
<feature type="chain" id="PRO_5046644001" evidence="8">
    <location>
        <begin position="27"/>
        <end position="503"/>
    </location>
</feature>
<dbReference type="Pfam" id="PF00246">
    <property type="entry name" value="Peptidase_M14"/>
    <property type="match status" value="1"/>
</dbReference>
<comment type="caution">
    <text evidence="7">Lacks conserved residue(s) required for the propagation of feature annotation.</text>
</comment>
<evidence type="ECO:0000313" key="11">
    <source>
        <dbReference type="Proteomes" id="UP001164803"/>
    </source>
</evidence>
<keyword evidence="11" id="KW-1185">Reference proteome</keyword>
<dbReference type="PANTHER" id="PTHR11705:SF143">
    <property type="entry name" value="SLL0236 PROTEIN"/>
    <property type="match status" value="1"/>
</dbReference>
<dbReference type="InterPro" id="IPR000834">
    <property type="entry name" value="Peptidase_M14"/>
</dbReference>
<evidence type="ECO:0000256" key="8">
    <source>
        <dbReference type="SAM" id="SignalP"/>
    </source>
</evidence>
<sequence length="503" mass="55266">MNTAKFLGIAAAMSLLGVSMPAVAHASDSSTASTTPAPSYQTSSISLNAKTISTPSSFVKDGTTYIPIWYVMQALSQANIQNTWNNGVWSITIPSNITWDETNLPANNANQPSITVNGKPVINMPTVAAVDPASHAMTTYVPIWYMQQVLPRIQVQTNWDGQHWSMTLDQSQFGQSPSPTVHTISPIVNPNRKYTYTDMEADIRALANRYPDLVHTKVIGQTAYGRNIDAVSIGTGSATALVTGSFHAREWITTNLVMYMMDQYAQAYERNSTIDGNHVKAILDKTTMWFVPMVNPDGVTLEQSGLSAFPSSAWAGLKRMNGGSSNFTSWKANAEGIDLNRQFGAGWSGIYFDPVTHPWYEDYKGPKPYDTAEVKSLLGLIQAINPQMLITYHASGGLIYWQYKVTGTQLLVDQNYAKQLSGITGYPLVPISPNPSAGGLNDWWTNYMQRPGYTIEVGPPCGANPVPVSYFNSIWNRDKVDGLFIAIRSASLYPSHQSIQLKY</sequence>
<evidence type="ECO:0000256" key="5">
    <source>
        <dbReference type="ARBA" id="ARBA00022833"/>
    </source>
</evidence>
<accession>A0ABY6Z355</accession>
<organism evidence="10 11">
    <name type="scientific">Alicyclobacillus dauci</name>
    <dbReference type="NCBI Taxonomy" id="1475485"/>
    <lineage>
        <taxon>Bacteria</taxon>
        <taxon>Bacillati</taxon>
        <taxon>Bacillota</taxon>
        <taxon>Bacilli</taxon>
        <taxon>Bacillales</taxon>
        <taxon>Alicyclobacillaceae</taxon>
        <taxon>Alicyclobacillus</taxon>
    </lineage>
</organism>
<proteinExistence type="inferred from homology"/>
<keyword evidence="3" id="KW-0645">Protease</keyword>
<evidence type="ECO:0000256" key="3">
    <source>
        <dbReference type="ARBA" id="ARBA00022670"/>
    </source>
</evidence>
<dbReference type="EMBL" id="CP104064">
    <property type="protein sequence ID" value="WAH36719.1"/>
    <property type="molecule type" value="Genomic_DNA"/>
</dbReference>
<dbReference type="PROSITE" id="PS52035">
    <property type="entry name" value="PEPTIDASE_M14"/>
    <property type="match status" value="1"/>
</dbReference>
<keyword evidence="6" id="KW-0482">Metalloprotease</keyword>